<dbReference type="GO" id="GO:0019706">
    <property type="term" value="F:protein-cysteine S-palmitoyltransferase activity"/>
    <property type="evidence" value="ECO:0007669"/>
    <property type="project" value="UniProtKB-EC"/>
</dbReference>
<comment type="subcellular location">
    <subcellularLocation>
        <location evidence="1">Membrane</location>
        <topology evidence="1">Multi-pass membrane protein</topology>
    </subcellularLocation>
</comment>
<dbReference type="InterPro" id="IPR001594">
    <property type="entry name" value="Palmitoyltrfase_DHHC"/>
</dbReference>
<comment type="similarity">
    <text evidence="7">Belongs to the DHHC palmitoyltransferase family.</text>
</comment>
<dbReference type="EC" id="2.3.1.225" evidence="7"/>
<feature type="transmembrane region" description="Helical" evidence="7">
    <location>
        <begin position="12"/>
        <end position="37"/>
    </location>
</feature>
<keyword evidence="3 7" id="KW-0812">Transmembrane</keyword>
<keyword evidence="2 7" id="KW-0808">Transferase</keyword>
<evidence type="ECO:0000259" key="8">
    <source>
        <dbReference type="Pfam" id="PF01529"/>
    </source>
</evidence>
<evidence type="ECO:0000256" key="6">
    <source>
        <dbReference type="ARBA" id="ARBA00023315"/>
    </source>
</evidence>
<dbReference type="GO" id="GO:0016020">
    <property type="term" value="C:membrane"/>
    <property type="evidence" value="ECO:0007669"/>
    <property type="project" value="UniProtKB-SubCell"/>
</dbReference>
<evidence type="ECO:0000256" key="1">
    <source>
        <dbReference type="ARBA" id="ARBA00004141"/>
    </source>
</evidence>
<organism evidence="9">
    <name type="scientific">Alexandrium catenella</name>
    <name type="common">Red tide dinoflagellate</name>
    <name type="synonym">Gonyaulax catenella</name>
    <dbReference type="NCBI Taxonomy" id="2925"/>
    <lineage>
        <taxon>Eukaryota</taxon>
        <taxon>Sar</taxon>
        <taxon>Alveolata</taxon>
        <taxon>Dinophyceae</taxon>
        <taxon>Gonyaulacales</taxon>
        <taxon>Pyrocystaceae</taxon>
        <taxon>Alexandrium</taxon>
    </lineage>
</organism>
<evidence type="ECO:0000313" key="9">
    <source>
        <dbReference type="EMBL" id="CAD9172875.1"/>
    </source>
</evidence>
<evidence type="ECO:0000256" key="4">
    <source>
        <dbReference type="ARBA" id="ARBA00022989"/>
    </source>
</evidence>
<proteinExistence type="inferred from homology"/>
<accession>A0A7S1WK42</accession>
<dbReference type="PROSITE" id="PS50216">
    <property type="entry name" value="DHHC"/>
    <property type="match status" value="1"/>
</dbReference>
<evidence type="ECO:0000256" key="5">
    <source>
        <dbReference type="ARBA" id="ARBA00023136"/>
    </source>
</evidence>
<evidence type="ECO:0000256" key="3">
    <source>
        <dbReference type="ARBA" id="ARBA00022692"/>
    </source>
</evidence>
<comment type="domain">
    <text evidence="7">The DHHC domain is required for palmitoyltransferase activity.</text>
</comment>
<keyword evidence="5 7" id="KW-0472">Membrane</keyword>
<reference evidence="9" key="1">
    <citation type="submission" date="2021-01" db="EMBL/GenBank/DDBJ databases">
        <authorList>
            <person name="Corre E."/>
            <person name="Pelletier E."/>
            <person name="Niang G."/>
            <person name="Scheremetjew M."/>
            <person name="Finn R."/>
            <person name="Kale V."/>
            <person name="Holt S."/>
            <person name="Cochrane G."/>
            <person name="Meng A."/>
            <person name="Brown T."/>
            <person name="Cohen L."/>
        </authorList>
    </citation>
    <scope>NUCLEOTIDE SEQUENCE</scope>
    <source>
        <strain evidence="9">OF101</strain>
    </source>
</reference>
<dbReference type="Pfam" id="PF01529">
    <property type="entry name" value="DHHC"/>
    <property type="match status" value="1"/>
</dbReference>
<evidence type="ECO:0000256" key="7">
    <source>
        <dbReference type="RuleBase" id="RU079119"/>
    </source>
</evidence>
<evidence type="ECO:0000256" key="2">
    <source>
        <dbReference type="ARBA" id="ARBA00022679"/>
    </source>
</evidence>
<sequence>MAKSAILRSPLPVFLCLVVFIYEAVVYNWIFACLVLPSRGKEWLAIPFAVVFDTLWLLSAVSYLRTHFADPGRIPKSWDAFVARASLLPSSVHSGWQPGRPAVCKKCDGRVRPERAHHCSICKVCVLRMDHHCPWTGNCVGFKNYKFFLLLGIYAWLSSCFALFTALPELLSCTMSTVGWRGEGDGWRCRADTWEGGTFLAFGVVALAIFAALCIMLSGHLPLACQNLTAIEESYDNMDNPYNQHDWVKNLSQIMGAPGFDWLLPVAPCRPLTDGVSFARRGEELSVCFDTSGEQPSSESEEDSEAVQAAMEDIWSQRYTTGLTEAQQAVA</sequence>
<feature type="transmembrane region" description="Helical" evidence="7">
    <location>
        <begin position="43"/>
        <end position="64"/>
    </location>
</feature>
<comment type="catalytic activity">
    <reaction evidence="7">
        <text>L-cysteinyl-[protein] + hexadecanoyl-CoA = S-hexadecanoyl-L-cysteinyl-[protein] + CoA</text>
        <dbReference type="Rhea" id="RHEA:36683"/>
        <dbReference type="Rhea" id="RHEA-COMP:10131"/>
        <dbReference type="Rhea" id="RHEA-COMP:11032"/>
        <dbReference type="ChEBI" id="CHEBI:29950"/>
        <dbReference type="ChEBI" id="CHEBI:57287"/>
        <dbReference type="ChEBI" id="CHEBI:57379"/>
        <dbReference type="ChEBI" id="CHEBI:74151"/>
        <dbReference type="EC" id="2.3.1.225"/>
    </reaction>
</comment>
<keyword evidence="6 7" id="KW-0012">Acyltransferase</keyword>
<dbReference type="InterPro" id="IPR039859">
    <property type="entry name" value="PFA4/ZDH16/20/ERF2-like"/>
</dbReference>
<feature type="transmembrane region" description="Helical" evidence="7">
    <location>
        <begin position="199"/>
        <end position="218"/>
    </location>
</feature>
<name>A0A7S1WK42_ALECA</name>
<dbReference type="EMBL" id="HBGE01083215">
    <property type="protein sequence ID" value="CAD9172875.1"/>
    <property type="molecule type" value="Transcribed_RNA"/>
</dbReference>
<keyword evidence="4 7" id="KW-1133">Transmembrane helix</keyword>
<dbReference type="AlphaFoldDB" id="A0A7S1WK42"/>
<gene>
    <name evidence="9" type="ORF">ACAT0790_LOCUS49644</name>
</gene>
<feature type="domain" description="Palmitoyltransferase DHHC" evidence="8">
    <location>
        <begin position="100"/>
        <end position="233"/>
    </location>
</feature>
<protein>
    <recommendedName>
        <fullName evidence="7">Palmitoyltransferase</fullName>
        <ecNumber evidence="7">2.3.1.225</ecNumber>
    </recommendedName>
</protein>
<feature type="transmembrane region" description="Helical" evidence="7">
    <location>
        <begin position="147"/>
        <end position="167"/>
    </location>
</feature>
<dbReference type="PANTHER" id="PTHR12246">
    <property type="entry name" value="PALMITOYLTRANSFERASE ZDHHC16"/>
    <property type="match status" value="1"/>
</dbReference>